<dbReference type="EMBL" id="CP092620">
    <property type="protein sequence ID" value="UMM10403.1"/>
    <property type="molecule type" value="Genomic_DNA"/>
</dbReference>
<feature type="compositionally biased region" description="Acidic residues" evidence="1">
    <location>
        <begin position="201"/>
        <end position="217"/>
    </location>
</feature>
<keyword evidence="3" id="KW-1185">Reference proteome</keyword>
<evidence type="ECO:0000313" key="2">
    <source>
        <dbReference type="EMBL" id="UMM10403.1"/>
    </source>
</evidence>
<protein>
    <recommendedName>
        <fullName evidence="4">LisH domain-containing protein</fullName>
    </recommendedName>
</protein>
<evidence type="ECO:0008006" key="4">
    <source>
        <dbReference type="Google" id="ProtNLM"/>
    </source>
</evidence>
<dbReference type="AlphaFoldDB" id="A0AAE9J1C8"/>
<name>A0AAE9J1C8_CAEBR</name>
<proteinExistence type="predicted"/>
<accession>A0AAE9J1C8</accession>
<feature type="compositionally biased region" description="Acidic residues" evidence="1">
    <location>
        <begin position="326"/>
        <end position="339"/>
    </location>
</feature>
<feature type="region of interest" description="Disordered" evidence="1">
    <location>
        <begin position="181"/>
        <end position="274"/>
    </location>
</feature>
<gene>
    <name evidence="2" type="ORF">L5515_000190</name>
</gene>
<organism evidence="2 3">
    <name type="scientific">Caenorhabditis briggsae</name>
    <dbReference type="NCBI Taxonomy" id="6238"/>
    <lineage>
        <taxon>Eukaryota</taxon>
        <taxon>Metazoa</taxon>
        <taxon>Ecdysozoa</taxon>
        <taxon>Nematoda</taxon>
        <taxon>Chromadorea</taxon>
        <taxon>Rhabditida</taxon>
        <taxon>Rhabditina</taxon>
        <taxon>Rhabditomorpha</taxon>
        <taxon>Rhabditoidea</taxon>
        <taxon>Rhabditidae</taxon>
        <taxon>Peloderinae</taxon>
        <taxon>Caenorhabditis</taxon>
    </lineage>
</organism>
<reference evidence="2 3" key="1">
    <citation type="submission" date="2022-04" db="EMBL/GenBank/DDBJ databases">
        <title>Chromosome-level reference genomes for two strains of Caenorhabditis briggsae: an improved platform for comparative genomics.</title>
        <authorList>
            <person name="Stevens L."/>
            <person name="Andersen E."/>
        </authorList>
    </citation>
    <scope>NUCLEOTIDE SEQUENCE [LARGE SCALE GENOMIC DNA]</scope>
    <source>
        <strain evidence="2">VX34</strain>
        <tissue evidence="2">Whole-organism</tissue>
    </source>
</reference>
<feature type="compositionally biased region" description="Basic and acidic residues" evidence="1">
    <location>
        <begin position="234"/>
        <end position="248"/>
    </location>
</feature>
<sequence>MSNSRSTYPSLGQLAEQLSQTPQYASLRAHIRATIDATLNNTKHQTDQKDNLTDRECIAHSIIAKWLEDNNYSIASQMMRNQLGADFIDNPEQFLAENAENIDFFVKNLKIRAPKKLEKQGRSIENGHEFPRITNSAELKREAIRIEPTSDAEMRRMRMEVYGITVARRNNVVVQQAQLVESDHSDDESDDESPDEKSPEDSEDSEENSEDVPEDTENSEKEKEEKEEKEEEKEEKVTFADILKKSLSVEEPEESTSGISRILGPNFSKNLDSGPSWGPSKLGLVTDDVEHLPSISANRPHLETKESEEIDALLGENEEDFYDLDDFEDGEEKNEEEEKVPEKPVNIVSPIVQKKKEEVTTIVPQVDPLVLSDESIDELEDFDAGALSSGGSDFSW</sequence>
<dbReference type="Proteomes" id="UP000829354">
    <property type="component" value="Chromosome I"/>
</dbReference>
<evidence type="ECO:0000256" key="1">
    <source>
        <dbReference type="SAM" id="MobiDB-lite"/>
    </source>
</evidence>
<feature type="region of interest" description="Disordered" evidence="1">
    <location>
        <begin position="326"/>
        <end position="345"/>
    </location>
</feature>
<evidence type="ECO:0000313" key="3">
    <source>
        <dbReference type="Proteomes" id="UP000829354"/>
    </source>
</evidence>
<feature type="compositionally biased region" description="Acidic residues" evidence="1">
    <location>
        <begin position="184"/>
        <end position="194"/>
    </location>
</feature>